<gene>
    <name evidence="1" type="ORF">K3G42_012522</name>
</gene>
<name>A0ACB8G984_9SAUR</name>
<organism evidence="1 2">
    <name type="scientific">Sphaerodactylus townsendi</name>
    <dbReference type="NCBI Taxonomy" id="933632"/>
    <lineage>
        <taxon>Eukaryota</taxon>
        <taxon>Metazoa</taxon>
        <taxon>Chordata</taxon>
        <taxon>Craniata</taxon>
        <taxon>Vertebrata</taxon>
        <taxon>Euteleostomi</taxon>
        <taxon>Lepidosauria</taxon>
        <taxon>Squamata</taxon>
        <taxon>Bifurcata</taxon>
        <taxon>Gekkota</taxon>
        <taxon>Sphaerodactylidae</taxon>
        <taxon>Sphaerodactylus</taxon>
    </lineage>
</organism>
<evidence type="ECO:0000313" key="1">
    <source>
        <dbReference type="EMBL" id="KAH8016136.1"/>
    </source>
</evidence>
<keyword evidence="2" id="KW-1185">Reference proteome</keyword>
<protein>
    <submittedName>
        <fullName evidence="1">Uncharacterized protein</fullName>
    </submittedName>
</protein>
<sequence length="185" mass="20501">MELLASFYKHRASKAKAALQQAQQKLTTQEKELKALQKENDELKKTLSCLKHHSPQYLHGSRNSTPRPVAVTPPLQSVTPRPSFRLSSEVVRSSFSSSLTPGLNDFTLHPPTRSSASNNRQQQETPNSNLNIFSVEIYSPLYTIVSEQAPVCQQNPSAITGKTKANVSKQHLHGTESSDHMRLAA</sequence>
<reference evidence="1" key="1">
    <citation type="submission" date="2021-08" db="EMBL/GenBank/DDBJ databases">
        <title>The first chromosome-level gecko genome reveals the dynamic sex chromosomes of Neotropical dwarf geckos (Sphaerodactylidae: Sphaerodactylus).</title>
        <authorList>
            <person name="Pinto B.J."/>
            <person name="Keating S.E."/>
            <person name="Gamble T."/>
        </authorList>
    </citation>
    <scope>NUCLEOTIDE SEQUENCE</scope>
    <source>
        <strain evidence="1">TG3544</strain>
    </source>
</reference>
<comment type="caution">
    <text evidence="1">The sequence shown here is derived from an EMBL/GenBank/DDBJ whole genome shotgun (WGS) entry which is preliminary data.</text>
</comment>
<proteinExistence type="predicted"/>
<accession>A0ACB8G984</accession>
<evidence type="ECO:0000313" key="2">
    <source>
        <dbReference type="Proteomes" id="UP000827872"/>
    </source>
</evidence>
<dbReference type="EMBL" id="CM037614">
    <property type="protein sequence ID" value="KAH8016136.1"/>
    <property type="molecule type" value="Genomic_DNA"/>
</dbReference>
<dbReference type="Proteomes" id="UP000827872">
    <property type="component" value="Linkage Group LG01"/>
</dbReference>